<proteinExistence type="predicted"/>
<dbReference type="Gene3D" id="3.40.190.10">
    <property type="entry name" value="Periplasmic binding protein-like II"/>
    <property type="match status" value="2"/>
</dbReference>
<keyword evidence="2" id="KW-1185">Reference proteome</keyword>
<sequence>MATRLLLADLARDYQAQSGLELRLESVGGVDAARRVQAGEAFDAVLLAADAIERLIASGHVRPDSRIDWVRSPVALAVRAGAPQPDVGSEAALRQAVQAARSLGVSTGPSGTALLELFERWGLLEALRPRIITPPPGVPVGSLVASGEVELGFQQLSELLPLPGIALLGTLPPGCAIETVFSAGVCATSAQPDAVRACLQFLASPASADCKRRHGMMPL</sequence>
<protein>
    <submittedName>
        <fullName evidence="1">ABC-type molybdate transport system, periplasmic component</fullName>
    </submittedName>
</protein>
<dbReference type="OrthoDB" id="8216219at2"/>
<dbReference type="InterPro" id="IPR050682">
    <property type="entry name" value="ModA/WtpA"/>
</dbReference>
<dbReference type="SUPFAM" id="SSF53850">
    <property type="entry name" value="Periplasmic binding protein-like II"/>
    <property type="match status" value="1"/>
</dbReference>
<dbReference type="GO" id="GO:0030973">
    <property type="term" value="F:molybdate ion binding"/>
    <property type="evidence" value="ECO:0007669"/>
    <property type="project" value="TreeGrafter"/>
</dbReference>
<dbReference type="EMBL" id="AP014569">
    <property type="protein sequence ID" value="BAO83018.1"/>
    <property type="molecule type" value="Genomic_DNA"/>
</dbReference>
<name>A0A060NTY8_9BURK</name>
<dbReference type="Pfam" id="PF13531">
    <property type="entry name" value="SBP_bac_11"/>
    <property type="match status" value="1"/>
</dbReference>
<evidence type="ECO:0000313" key="1">
    <source>
        <dbReference type="EMBL" id="BAO83018.1"/>
    </source>
</evidence>
<gene>
    <name evidence="1" type="ORF">SMCB_0790</name>
</gene>
<dbReference type="STRING" id="1458426.SMCB_0790"/>
<reference evidence="1 2" key="1">
    <citation type="journal article" date="2014" name="Nat. Commun.">
        <title>Physiological and genomic features of highly alkaliphilic hydrogen-utilizing Betaproteobacteria from a continental serpentinizing site.</title>
        <authorList>
            <person name="Suzuki S."/>
            <person name="Kuenen J.G."/>
            <person name="Schipper K."/>
            <person name="van der Velde S."/>
            <person name="Ishii S."/>
            <person name="Wu A."/>
            <person name="Sorokin D.Y."/>
            <person name="Tenney A."/>
            <person name="Meng X.Y."/>
            <person name="Morrill P.L."/>
            <person name="Kamagata Y."/>
            <person name="Muyzer G."/>
            <person name="Nealson K.H."/>
        </authorList>
    </citation>
    <scope>NUCLEOTIDE SEQUENCE [LARGE SCALE GENOMIC DNA]</scope>
    <source>
        <strain evidence="1 2">B1</strain>
    </source>
</reference>
<accession>A0A060NTY8</accession>
<dbReference type="KEGG" id="cbab:SMCB_0790"/>
<dbReference type="Proteomes" id="UP000066014">
    <property type="component" value="Chromosome"/>
</dbReference>
<dbReference type="AlphaFoldDB" id="A0A060NTY8"/>
<dbReference type="PANTHER" id="PTHR30632:SF11">
    <property type="entry name" value="BLR4797 PROTEIN"/>
    <property type="match status" value="1"/>
</dbReference>
<dbReference type="HOGENOM" id="CLU_079071_0_0_4"/>
<organism evidence="1 2">
    <name type="scientific">Serpentinimonas maccroryi</name>
    <dbReference type="NCBI Taxonomy" id="1458426"/>
    <lineage>
        <taxon>Bacteria</taxon>
        <taxon>Pseudomonadati</taxon>
        <taxon>Pseudomonadota</taxon>
        <taxon>Betaproteobacteria</taxon>
        <taxon>Burkholderiales</taxon>
        <taxon>Comamonadaceae</taxon>
        <taxon>Serpentinimonas</taxon>
    </lineage>
</organism>
<dbReference type="GO" id="GO:0015689">
    <property type="term" value="P:molybdate ion transport"/>
    <property type="evidence" value="ECO:0007669"/>
    <property type="project" value="TreeGrafter"/>
</dbReference>
<evidence type="ECO:0000313" key="2">
    <source>
        <dbReference type="Proteomes" id="UP000066014"/>
    </source>
</evidence>
<dbReference type="PANTHER" id="PTHR30632">
    <property type="entry name" value="MOLYBDATE-BINDING PERIPLASMIC PROTEIN"/>
    <property type="match status" value="1"/>
</dbReference>